<keyword evidence="1" id="KW-0539">Nucleus</keyword>
<evidence type="ECO:0000259" key="3">
    <source>
        <dbReference type="PROSITE" id="PS51029"/>
    </source>
</evidence>
<dbReference type="SMART" id="SM00595">
    <property type="entry name" value="MADF"/>
    <property type="match status" value="1"/>
</dbReference>
<dbReference type="OrthoDB" id="8038273at2759"/>
<gene>
    <name evidence="5" type="ORF">APLA_LOCUS9130</name>
</gene>
<feature type="region of interest" description="Disordered" evidence="2">
    <location>
        <begin position="119"/>
        <end position="156"/>
    </location>
</feature>
<dbReference type="InterPro" id="IPR006578">
    <property type="entry name" value="MADF-dom"/>
</dbReference>
<dbReference type="Pfam" id="PF10545">
    <property type="entry name" value="MADF_DNA_bdg"/>
    <property type="match status" value="1"/>
</dbReference>
<dbReference type="AlphaFoldDB" id="A0A8S1A7T2"/>
<name>A0A8S1A7T2_ARCPL</name>
<comment type="subcellular location">
    <subcellularLocation>
        <location evidence="1">Nucleus</location>
    </subcellularLocation>
</comment>
<feature type="domain" description="MADF" evidence="3">
    <location>
        <begin position="10"/>
        <end position="105"/>
    </location>
</feature>
<evidence type="ECO:0008006" key="7">
    <source>
        <dbReference type="Google" id="ProtNLM"/>
    </source>
</evidence>
<feature type="region of interest" description="Disordered" evidence="2">
    <location>
        <begin position="198"/>
        <end position="225"/>
    </location>
</feature>
<dbReference type="InterPro" id="IPR039353">
    <property type="entry name" value="TF_Adf1"/>
</dbReference>
<proteinExistence type="predicted"/>
<protein>
    <recommendedName>
        <fullName evidence="7">MADF domain-containing protein</fullName>
    </recommendedName>
</protein>
<dbReference type="PANTHER" id="PTHR12243">
    <property type="entry name" value="MADF DOMAIN TRANSCRIPTION FACTOR"/>
    <property type="match status" value="1"/>
</dbReference>
<comment type="caution">
    <text evidence="5">The sequence shown here is derived from an EMBL/GenBank/DDBJ whole genome shotgun (WGS) entry which is preliminary data.</text>
</comment>
<dbReference type="EMBL" id="CADEBC010000518">
    <property type="protein sequence ID" value="CAB3242675.1"/>
    <property type="molecule type" value="Genomic_DNA"/>
</dbReference>
<evidence type="ECO:0000256" key="1">
    <source>
        <dbReference type="PROSITE-ProRule" id="PRU00371"/>
    </source>
</evidence>
<keyword evidence="6" id="KW-1185">Reference proteome</keyword>
<sequence>MREFKYDVIQLITGIRDRPCLWDKTIENYKDRVERRIAWEEIFNMLEERYDNMTLEEKRLTGEHILNKWTNIRDTFVKSLKTKMGRPKRRYVLYEHLKFLTKINPEVCGIEQNELGNESNEEVPYLKQETESHLSELQETSYEPKKRSKRNDVNDTESNNFCVIENSYSQKRKSKRNDFDDLKLSEYCGSESSYSQRKKSKDTTFGKKKSKNESTSKDDDSVNDDINFVEVDESDNPRVMNEDEAFFASLLPTVVRYSEDERLEFRIEVLGVMKKIKDKRKWYEV</sequence>
<feature type="domain" description="BESS" evidence="4">
    <location>
        <begin position="240"/>
        <end position="279"/>
    </location>
</feature>
<dbReference type="PROSITE" id="PS51031">
    <property type="entry name" value="BESS"/>
    <property type="match status" value="1"/>
</dbReference>
<evidence type="ECO:0000313" key="6">
    <source>
        <dbReference type="Proteomes" id="UP000494106"/>
    </source>
</evidence>
<dbReference type="InterPro" id="IPR004210">
    <property type="entry name" value="BESS_motif"/>
</dbReference>
<evidence type="ECO:0000256" key="2">
    <source>
        <dbReference type="SAM" id="MobiDB-lite"/>
    </source>
</evidence>
<dbReference type="GO" id="GO:0005634">
    <property type="term" value="C:nucleus"/>
    <property type="evidence" value="ECO:0007669"/>
    <property type="project" value="UniProtKB-SubCell"/>
</dbReference>
<dbReference type="PANTHER" id="PTHR12243:SF67">
    <property type="entry name" value="COREPRESSOR OF PANGOLIN, ISOFORM A-RELATED"/>
    <property type="match status" value="1"/>
</dbReference>
<evidence type="ECO:0000313" key="5">
    <source>
        <dbReference type="EMBL" id="CAB3242675.1"/>
    </source>
</evidence>
<reference evidence="5 6" key="1">
    <citation type="submission" date="2020-04" db="EMBL/GenBank/DDBJ databases">
        <authorList>
            <person name="Wallbank WR R."/>
            <person name="Pardo Diaz C."/>
            <person name="Kozak K."/>
            <person name="Martin S."/>
            <person name="Jiggins C."/>
            <person name="Moest M."/>
            <person name="Warren A I."/>
            <person name="Byers J.R.P. K."/>
            <person name="Montejo-Kovacevich G."/>
            <person name="Yen C E."/>
        </authorList>
    </citation>
    <scope>NUCLEOTIDE SEQUENCE [LARGE SCALE GENOMIC DNA]</scope>
</reference>
<feature type="compositionally biased region" description="Basic and acidic residues" evidence="2">
    <location>
        <begin position="201"/>
        <end position="220"/>
    </location>
</feature>
<dbReference type="Proteomes" id="UP000494106">
    <property type="component" value="Unassembled WGS sequence"/>
</dbReference>
<dbReference type="GO" id="GO:0003677">
    <property type="term" value="F:DNA binding"/>
    <property type="evidence" value="ECO:0007669"/>
    <property type="project" value="InterPro"/>
</dbReference>
<organism evidence="5 6">
    <name type="scientific">Arctia plantaginis</name>
    <name type="common">Wood tiger moth</name>
    <name type="synonym">Phalaena plantaginis</name>
    <dbReference type="NCBI Taxonomy" id="874455"/>
    <lineage>
        <taxon>Eukaryota</taxon>
        <taxon>Metazoa</taxon>
        <taxon>Ecdysozoa</taxon>
        <taxon>Arthropoda</taxon>
        <taxon>Hexapoda</taxon>
        <taxon>Insecta</taxon>
        <taxon>Pterygota</taxon>
        <taxon>Neoptera</taxon>
        <taxon>Endopterygota</taxon>
        <taxon>Lepidoptera</taxon>
        <taxon>Glossata</taxon>
        <taxon>Ditrysia</taxon>
        <taxon>Noctuoidea</taxon>
        <taxon>Erebidae</taxon>
        <taxon>Arctiinae</taxon>
        <taxon>Arctia</taxon>
    </lineage>
</organism>
<dbReference type="PROSITE" id="PS51029">
    <property type="entry name" value="MADF"/>
    <property type="match status" value="1"/>
</dbReference>
<feature type="compositionally biased region" description="Basic and acidic residues" evidence="2">
    <location>
        <begin position="128"/>
        <end position="153"/>
    </location>
</feature>
<accession>A0A8S1A7T2</accession>
<evidence type="ECO:0000259" key="4">
    <source>
        <dbReference type="PROSITE" id="PS51031"/>
    </source>
</evidence>